<reference evidence="3" key="1">
    <citation type="submission" date="2022-08" db="EMBL/GenBank/DDBJ databases">
        <title>Alicyclobacillus dauci DSM2870, complete genome.</title>
        <authorList>
            <person name="Wang Q."/>
            <person name="Cai R."/>
            <person name="Wang Z."/>
        </authorList>
    </citation>
    <scope>NUCLEOTIDE SEQUENCE</scope>
    <source>
        <strain evidence="3">DSM 28700</strain>
    </source>
</reference>
<dbReference type="InterPro" id="IPR027051">
    <property type="entry name" value="XdhC_Rossmann_dom"/>
</dbReference>
<dbReference type="InterPro" id="IPR003777">
    <property type="entry name" value="XdhC_CoxI"/>
</dbReference>
<dbReference type="Pfam" id="PF02625">
    <property type="entry name" value="XdhC_CoxI"/>
    <property type="match status" value="1"/>
</dbReference>
<sequence>MTTRSDLAAALQNAMDTGQRAAVAVVIETDGSVYRRAGARSVVTEEGLIYGVISGGCAEQDLLERAKEAWTTGLPQRMTYDFRSPDDLLWGMGAGCNGALTVCLIPFDPAAQGDLAERLLADMKERADTQDQTATVTILSSSDPDVWPVGPLLGDKRTALLERLPAKTDGLPLLRKETVDGVDVEVFIDEIVPRSRLVLFGAGDDAMPLVRFAAQSDWHVTVIDHRDAFLNAQRFPEADVRSVIRRDEYDHVSLEASSFVVVMTHSYEFDRRILTGLLPMDIPYLGILGPRRRFERLLGEIVDAGLQVSDADLQKVHSPVGLDIGAETPEEIALSVLTEAMARRRNRDGASLRERAGQISVTALSK</sequence>
<dbReference type="EMBL" id="CP104064">
    <property type="protein sequence ID" value="WAH37756.1"/>
    <property type="molecule type" value="Genomic_DNA"/>
</dbReference>
<dbReference type="Proteomes" id="UP001164803">
    <property type="component" value="Chromosome"/>
</dbReference>
<evidence type="ECO:0000313" key="4">
    <source>
        <dbReference type="Proteomes" id="UP001164803"/>
    </source>
</evidence>
<evidence type="ECO:0000313" key="3">
    <source>
        <dbReference type="EMBL" id="WAH37756.1"/>
    </source>
</evidence>
<evidence type="ECO:0000259" key="2">
    <source>
        <dbReference type="Pfam" id="PF13478"/>
    </source>
</evidence>
<dbReference type="RefSeq" id="WP_268045278.1">
    <property type="nucleotide sequence ID" value="NZ_CP104064.1"/>
</dbReference>
<dbReference type="PANTHER" id="PTHR30388:SF6">
    <property type="entry name" value="XANTHINE DEHYDROGENASE SUBUNIT A-RELATED"/>
    <property type="match status" value="1"/>
</dbReference>
<keyword evidence="4" id="KW-1185">Reference proteome</keyword>
<feature type="domain" description="XdhC- CoxI" evidence="1">
    <location>
        <begin position="16"/>
        <end position="81"/>
    </location>
</feature>
<dbReference type="PANTHER" id="PTHR30388">
    <property type="entry name" value="ALDEHYDE OXIDOREDUCTASE MOLYBDENUM COFACTOR ASSEMBLY PROTEIN"/>
    <property type="match status" value="1"/>
</dbReference>
<feature type="domain" description="XdhC Rossmann" evidence="2">
    <location>
        <begin position="197"/>
        <end position="339"/>
    </location>
</feature>
<proteinExistence type="predicted"/>
<gene>
    <name evidence="3" type="ORF">NZD86_04435</name>
</gene>
<name>A0ABY6Z4H3_9BACL</name>
<dbReference type="InterPro" id="IPR052698">
    <property type="entry name" value="MoCofactor_Util/Proc"/>
</dbReference>
<organism evidence="3 4">
    <name type="scientific">Alicyclobacillus dauci</name>
    <dbReference type="NCBI Taxonomy" id="1475485"/>
    <lineage>
        <taxon>Bacteria</taxon>
        <taxon>Bacillati</taxon>
        <taxon>Bacillota</taxon>
        <taxon>Bacilli</taxon>
        <taxon>Bacillales</taxon>
        <taxon>Alicyclobacillaceae</taxon>
        <taxon>Alicyclobacillus</taxon>
    </lineage>
</organism>
<protein>
    <submittedName>
        <fullName evidence="3">XdhC family protein</fullName>
    </submittedName>
</protein>
<accession>A0ABY6Z4H3</accession>
<dbReference type="Pfam" id="PF13478">
    <property type="entry name" value="XdhC_C"/>
    <property type="match status" value="1"/>
</dbReference>
<evidence type="ECO:0000259" key="1">
    <source>
        <dbReference type="Pfam" id="PF02625"/>
    </source>
</evidence>
<dbReference type="Gene3D" id="3.40.50.720">
    <property type="entry name" value="NAD(P)-binding Rossmann-like Domain"/>
    <property type="match status" value="1"/>
</dbReference>